<reference evidence="1 2" key="1">
    <citation type="submission" date="2021-05" db="EMBL/GenBank/DDBJ databases">
        <title>Fusibacter ferrireducens sp. nov., an anaerobic, sulfur- and Fe-reducing bacterium isolated from the mangrove sediment.</title>
        <authorList>
            <person name="Qiu D."/>
        </authorList>
    </citation>
    <scope>NUCLEOTIDE SEQUENCE [LARGE SCALE GENOMIC DNA]</scope>
    <source>
        <strain evidence="1 2">DSM 12116</strain>
    </source>
</reference>
<evidence type="ECO:0000313" key="2">
    <source>
        <dbReference type="Proteomes" id="UP000746471"/>
    </source>
</evidence>
<name>A0ABS5PNP0_9FIRM</name>
<gene>
    <name evidence="1" type="ORF">KHM83_08905</name>
</gene>
<keyword evidence="2" id="KW-1185">Reference proteome</keyword>
<dbReference type="EMBL" id="JAHBCL010000013">
    <property type="protein sequence ID" value="MBS7526795.1"/>
    <property type="molecule type" value="Genomic_DNA"/>
</dbReference>
<dbReference type="Proteomes" id="UP000746471">
    <property type="component" value="Unassembled WGS sequence"/>
</dbReference>
<proteinExistence type="predicted"/>
<accession>A0ABS5PNP0</accession>
<protein>
    <submittedName>
        <fullName evidence="1">Uncharacterized protein</fullName>
    </submittedName>
</protein>
<dbReference type="RefSeq" id="WP_213236654.1">
    <property type="nucleotide sequence ID" value="NZ_JAHBCL010000013.1"/>
</dbReference>
<sequence length="135" mass="15721">MLNATSELPAQELPPSKKLEMNDVLNEIKHLLDKHDNPTEELQRYLDEVSSKINDENRQALANIDQDTVKVLIEKHPYFKNPSSYHIRLITIMKYLKKKGIDITIPDFDLLVDNIILSIDGVEKIGYGKYRRQKF</sequence>
<evidence type="ECO:0000313" key="1">
    <source>
        <dbReference type="EMBL" id="MBS7526795.1"/>
    </source>
</evidence>
<organism evidence="1 2">
    <name type="scientific">Fusibacter paucivorans</name>
    <dbReference type="NCBI Taxonomy" id="76009"/>
    <lineage>
        <taxon>Bacteria</taxon>
        <taxon>Bacillati</taxon>
        <taxon>Bacillota</taxon>
        <taxon>Clostridia</taxon>
        <taxon>Eubacteriales</taxon>
        <taxon>Eubacteriales Family XII. Incertae Sedis</taxon>
        <taxon>Fusibacter</taxon>
    </lineage>
</organism>
<comment type="caution">
    <text evidence="1">The sequence shown here is derived from an EMBL/GenBank/DDBJ whole genome shotgun (WGS) entry which is preliminary data.</text>
</comment>